<reference evidence="4" key="1">
    <citation type="submission" date="2023-01" db="EMBL/GenBank/DDBJ databases">
        <authorList>
            <person name="Piombo E."/>
        </authorList>
    </citation>
    <scope>NUCLEOTIDE SEQUENCE</scope>
</reference>
<dbReference type="PROSITE" id="PS50837">
    <property type="entry name" value="NACHT"/>
    <property type="match status" value="1"/>
</dbReference>
<name>A0AA35LY26_9HYPO</name>
<evidence type="ECO:0000259" key="3">
    <source>
        <dbReference type="PROSITE" id="PS50837"/>
    </source>
</evidence>
<keyword evidence="1" id="KW-0677">Repeat</keyword>
<dbReference type="InterPro" id="IPR056884">
    <property type="entry name" value="NPHP3-like_N"/>
</dbReference>
<organism evidence="4 5">
    <name type="scientific">Clonostachys chloroleuca</name>
    <dbReference type="NCBI Taxonomy" id="1926264"/>
    <lineage>
        <taxon>Eukaryota</taxon>
        <taxon>Fungi</taxon>
        <taxon>Dikarya</taxon>
        <taxon>Ascomycota</taxon>
        <taxon>Pezizomycotina</taxon>
        <taxon>Sordariomycetes</taxon>
        <taxon>Hypocreomycetidae</taxon>
        <taxon>Hypocreales</taxon>
        <taxon>Bionectriaceae</taxon>
        <taxon>Clonostachys</taxon>
    </lineage>
</organism>
<dbReference type="EMBL" id="CABFNP030000771">
    <property type="protein sequence ID" value="CAI6085830.1"/>
    <property type="molecule type" value="Genomic_DNA"/>
</dbReference>
<dbReference type="SUPFAM" id="SSF52540">
    <property type="entry name" value="P-loop containing nucleoside triphosphate hydrolases"/>
    <property type="match status" value="1"/>
</dbReference>
<dbReference type="InterPro" id="IPR007111">
    <property type="entry name" value="NACHT_NTPase"/>
</dbReference>
<protein>
    <recommendedName>
        <fullName evidence="3">NACHT domain-containing protein</fullName>
    </recommendedName>
</protein>
<dbReference type="InterPro" id="IPR027417">
    <property type="entry name" value="P-loop_NTPase"/>
</dbReference>
<evidence type="ECO:0000313" key="5">
    <source>
        <dbReference type="Proteomes" id="UP001160390"/>
    </source>
</evidence>
<feature type="region of interest" description="Disordered" evidence="2">
    <location>
        <begin position="949"/>
        <end position="992"/>
    </location>
</feature>
<dbReference type="Pfam" id="PF24883">
    <property type="entry name" value="NPHP3_N"/>
    <property type="match status" value="1"/>
</dbReference>
<feature type="region of interest" description="Disordered" evidence="2">
    <location>
        <begin position="1265"/>
        <end position="1290"/>
    </location>
</feature>
<evidence type="ECO:0000256" key="2">
    <source>
        <dbReference type="SAM" id="MobiDB-lite"/>
    </source>
</evidence>
<dbReference type="SUPFAM" id="SSF101908">
    <property type="entry name" value="Putative isomerase YbhE"/>
    <property type="match status" value="1"/>
</dbReference>
<dbReference type="Proteomes" id="UP001160390">
    <property type="component" value="Unassembled WGS sequence"/>
</dbReference>
<evidence type="ECO:0000256" key="1">
    <source>
        <dbReference type="ARBA" id="ARBA00022737"/>
    </source>
</evidence>
<feature type="domain" description="NACHT" evidence="3">
    <location>
        <begin position="354"/>
        <end position="500"/>
    </location>
</feature>
<feature type="compositionally biased region" description="Polar residues" evidence="2">
    <location>
        <begin position="1265"/>
        <end position="1281"/>
    </location>
</feature>
<keyword evidence="5" id="KW-1185">Reference proteome</keyword>
<proteinExistence type="predicted"/>
<comment type="caution">
    <text evidence="4">The sequence shown here is derived from an EMBL/GenBank/DDBJ whole genome shotgun (WGS) entry which is preliminary data.</text>
</comment>
<accession>A0AA35LY26</accession>
<dbReference type="PANTHER" id="PTHR10039:SF14">
    <property type="entry name" value="NACHT DOMAIN-CONTAINING PROTEIN"/>
    <property type="match status" value="1"/>
</dbReference>
<dbReference type="Gene3D" id="3.40.50.300">
    <property type="entry name" value="P-loop containing nucleotide triphosphate hydrolases"/>
    <property type="match status" value="1"/>
</dbReference>
<evidence type="ECO:0000313" key="4">
    <source>
        <dbReference type="EMBL" id="CAI6085830.1"/>
    </source>
</evidence>
<gene>
    <name evidence="4" type="ORF">CCHLO57077_00016039</name>
</gene>
<sequence>MDVFRQAQSRFHLALPTESQAQYRPCDSVEQLLTDVRQFSLLPKGNRRLSDCMLKIKAFTDNLEPYLGVIAIICGSHAGRADATFGTLRLVLQMASSYGSFFEKLCDALERLDIKFPRYQELYDKLSSRKAGPVGPTLTSALGKTYDLLFEFFQSVAGLFSRPSGRTRHTFSTVASLARKPFDVRFKEILEKISFYHNLVKEEIETERVDEIQDDLFNLKAAAAEQATEKLQNTVLEKLKEIQAGQAPNKAQLTLLQSLLVDGFSRQATLESQNRLLNLLSQFTNHEEARIQAEFQSAVIRWIDPPDYKENLCDAQDERADGTAEWIFDNPAFIQWQLGIPEQDSPSTSNSPRSLLWVNGKPGSGKTVLAGSIVEELRRKQKTHTMDSAVCYYFFNQNMGKKNNHVDTYRAILAQLFHHCYEIDEVCDVFGMIKMSIVSDIRASEHELIDTIQLCLKEVPRSKFILDGIDECANDTKLLKNIKFWCETTSVKIILLSRPDVSSLRKAISPASTITMMDSTLGRDICRYLAPEFDDFRDEGLLPKDADIEMLARHLGKRAEGMFLWARVMIEYLASPALSKRQRLEIIMEDTPGGLDRLEDLYCRIQDRIDALDGPSRQLAQRALVWIAHTRLTPPELSEAITDEDWGPDRDEDSNHFEHAVIVSCRGIIEKRSNGIFRYIHLTAREFAQNGPQRSARQALIPHVHIAKAQIVEYCVGYFNKRIPANPLSGQLGVTADVNIIIERWPLLKFASRNWMAFAVELLCSHETEFSGNQMDGLYTEIKTFLQNRFYVMVWIEALYTLCPSEVSTSLEKTRINIEQMQLMQLAPDWQECWHNLKELIQDVCQINLDWGGTLTDTPYEIWGDVGIFQKSKFLASTKAGTVESLAARLHEKGKSNAVGPLFSQSRSSPDAKRLAVLSVFPCRFFRDGWDRHDDIPFYPDAPAEAAARSVTTEPYDKSAAGDGQHRRPRHSTCTPPSLPKRTTGPTPPFSQSDFRDACSRWVITYEIFSIEASESSRLFFIEAPIDALSVEVCLRQSLLVDSEDWICTFALSIGPNLDKFTVLNVLFDVRSDQTYHCRTISWPQRYRPSCWDTSKRIKSNVYSDRRDSYNYHFSWSWDGRYLLFRDRKLKASEWVQHGTSLAIFSITEPASGGEGIKLVNCFSTGSLTTGFNSCHFHPTEDLLLLRDDKDFYLWKFLDEEEPSVLQLADTETRPGHGIERISFSSCGKYITISYRFQPWPKIYPLATLLGNDENVETCHEVTETSSGITEDSAAQPSAASSEVAARNKQTELTTNPIISRATSSSVVVRKNNVNEFEMALLKVAPKEVRIRQKHEGEDTYTSLIKLPQSIPTRNTTAEVTAPIAGEDPKFQVILNVGPEKVFLSSDAGAAATHLPLVVRKDPRALRTQPSDRITGERAKISPIDRGTNAVPAKMLKAPKNDSSEPGAQKPLPARSPQAATGELKPQKKKGKLISWITKRMKK</sequence>
<dbReference type="PANTHER" id="PTHR10039">
    <property type="entry name" value="AMELOGENIN"/>
    <property type="match status" value="1"/>
</dbReference>
<feature type="region of interest" description="Disordered" evidence="2">
    <location>
        <begin position="1423"/>
        <end position="1483"/>
    </location>
</feature>